<dbReference type="PROSITE" id="PS00107">
    <property type="entry name" value="PROTEIN_KINASE_ATP"/>
    <property type="match status" value="1"/>
</dbReference>
<dbReference type="SMART" id="SM00220">
    <property type="entry name" value="S_TKc"/>
    <property type="match status" value="1"/>
</dbReference>
<dbReference type="InterPro" id="IPR011989">
    <property type="entry name" value="ARM-like"/>
</dbReference>
<dbReference type="OrthoDB" id="20524at2759"/>
<dbReference type="Gene3D" id="1.25.10.10">
    <property type="entry name" value="Leucine-rich Repeat Variant"/>
    <property type="match status" value="2"/>
</dbReference>
<dbReference type="Pfam" id="PF00069">
    <property type="entry name" value="Pkinase"/>
    <property type="match status" value="1"/>
</dbReference>
<feature type="non-terminal residue" evidence="9">
    <location>
        <position position="1"/>
    </location>
</feature>
<dbReference type="PROSITE" id="PS00108">
    <property type="entry name" value="PROTEIN_KINASE_ST"/>
    <property type="match status" value="1"/>
</dbReference>
<keyword evidence="3" id="KW-0808">Transferase</keyword>
<dbReference type="AlphaFoldDB" id="A0A5J4VQT5"/>
<keyword evidence="6 7" id="KW-0067">ATP-binding</keyword>
<evidence type="ECO:0000256" key="2">
    <source>
        <dbReference type="ARBA" id="ARBA00012513"/>
    </source>
</evidence>
<dbReference type="PANTHER" id="PTHR43671:SF13">
    <property type="entry name" value="SERINE_THREONINE-PROTEIN KINASE NEK2"/>
    <property type="match status" value="1"/>
</dbReference>
<evidence type="ECO:0000256" key="4">
    <source>
        <dbReference type="ARBA" id="ARBA00022741"/>
    </source>
</evidence>
<organism evidence="9 10">
    <name type="scientific">Streblomastix strix</name>
    <dbReference type="NCBI Taxonomy" id="222440"/>
    <lineage>
        <taxon>Eukaryota</taxon>
        <taxon>Metamonada</taxon>
        <taxon>Preaxostyla</taxon>
        <taxon>Oxymonadida</taxon>
        <taxon>Streblomastigidae</taxon>
        <taxon>Streblomastix</taxon>
    </lineage>
</organism>
<dbReference type="EC" id="2.7.11.1" evidence="2"/>
<evidence type="ECO:0000256" key="1">
    <source>
        <dbReference type="ARBA" id="ARBA00010886"/>
    </source>
</evidence>
<dbReference type="SUPFAM" id="SSF56112">
    <property type="entry name" value="Protein kinase-like (PK-like)"/>
    <property type="match status" value="1"/>
</dbReference>
<keyword evidence="5 9" id="KW-0418">Kinase</keyword>
<dbReference type="PANTHER" id="PTHR43671">
    <property type="entry name" value="SERINE/THREONINE-PROTEIN KINASE NEK"/>
    <property type="match status" value="1"/>
</dbReference>
<evidence type="ECO:0000259" key="8">
    <source>
        <dbReference type="PROSITE" id="PS50011"/>
    </source>
</evidence>
<evidence type="ECO:0000256" key="3">
    <source>
        <dbReference type="ARBA" id="ARBA00022679"/>
    </source>
</evidence>
<dbReference type="GO" id="GO:0005524">
    <property type="term" value="F:ATP binding"/>
    <property type="evidence" value="ECO:0007669"/>
    <property type="project" value="UniProtKB-UniRule"/>
</dbReference>
<comment type="caution">
    <text evidence="9">The sequence shown here is derived from an EMBL/GenBank/DDBJ whole genome shotgun (WGS) entry which is preliminary data.</text>
</comment>
<dbReference type="InterPro" id="IPR000719">
    <property type="entry name" value="Prot_kinase_dom"/>
</dbReference>
<proteinExistence type="inferred from homology"/>
<keyword evidence="4 7" id="KW-0547">Nucleotide-binding</keyword>
<dbReference type="InterPro" id="IPR011009">
    <property type="entry name" value="Kinase-like_dom_sf"/>
</dbReference>
<dbReference type="GO" id="GO:0004674">
    <property type="term" value="F:protein serine/threonine kinase activity"/>
    <property type="evidence" value="ECO:0007669"/>
    <property type="project" value="UniProtKB-EC"/>
</dbReference>
<dbReference type="Gene3D" id="1.10.510.10">
    <property type="entry name" value="Transferase(Phosphotransferase) domain 1"/>
    <property type="match status" value="1"/>
</dbReference>
<dbReference type="SUPFAM" id="SSF48371">
    <property type="entry name" value="ARM repeat"/>
    <property type="match status" value="2"/>
</dbReference>
<sequence>NYQQENVCQLLITKFKDVADDEGRETSIDIEVTEDLSTIFESRDLTSITVTMIEAFEYLTYPASYEIRQLLYEKKNPYPGLFRLLDHNSSDVVLHAIKTIVSILNGGLGTTNDEEQNPHFQSVEECGGIQKLFSLFQTTSDKTIRDKAAVSMGRLFKARPIQDKEMQQSIISHLKPITSDVDEWTRSQSILAIQYLAQNEDNYTEIMKGFDPLAVIQDLRLPIIGNEEERKQIQHKKNLDCVLLQLIIYKVEDDNTILQNLIEAGIIEVLLYFFESQDLNMISVASVKIFDKIQSSAKTQIEQLKIEKKYYPGILRLLRSSDLNVLNDANNFIANDFAIGADQAQDAIPNPLFEEISECGGIEIIFDLFQRNLDKNTRNNSANLLIMLFVNQEFSNELMRKEIIHHFINPLINTNNDKQEINNWDLKQIAKVVGNHAEILKDDFIAQAIQAMSNNSKSFLFEFLENIVDAEQNSHFQSVEEFGGIQKLFTLFQTTSVKDIKDKIAVSLGRLYKARPIQDKEMQQSIISHLKSITSDVDEWTRSQSILAIQYLAQNEDNYTEIMKGFDPLAVIQDLRLPIIGNEEERKQIQHKKNLDCVLLQLIIYKVEDDNTILQNLIEAGIIEVLLYFFESQDLNMISVASVKIFDKIQSSAKTQIEQLKIEKKYYPGILRLLRSSDLNVLNDANNFIANDFAIGADQAQDAIPNPLFEEISECGGIEIIFDLLLLLILLGSYRIIGRGRFGTVSSYQEIKTQRIVAIKECDYDTDELISMMNREIEVMKDIIRIIRSSTHQSQFIHVVEPLGFFVNEDEEKAYLVMELCSGGDLRGYIRNLQKMGSEISAQKCWEFASSIVSAVYQLHVSGILHMDLKPENVLLTEDIKVKLADFGLSRKLQQGKDYMTHHGGTKFYLPPELLQIQSVQTGAEGRQLHQKRQQTKAADIWAIGIMLYELLAQHHPFIGNDDESADLSELDVAHRIVTEEAPELPAHYPDSLRKLIKAMLQKDPSRRITAEEILSIPEVAANLGGQ</sequence>
<dbReference type="InterPro" id="IPR017441">
    <property type="entry name" value="Protein_kinase_ATP_BS"/>
</dbReference>
<name>A0A5J4VQT5_9EUKA</name>
<evidence type="ECO:0000313" key="9">
    <source>
        <dbReference type="EMBL" id="KAA6384626.1"/>
    </source>
</evidence>
<evidence type="ECO:0000256" key="5">
    <source>
        <dbReference type="ARBA" id="ARBA00022777"/>
    </source>
</evidence>
<protein>
    <recommendedName>
        <fullName evidence="2">non-specific serine/threonine protein kinase</fullName>
        <ecNumber evidence="2">2.7.11.1</ecNumber>
    </recommendedName>
</protein>
<dbReference type="InterPro" id="IPR008271">
    <property type="entry name" value="Ser/Thr_kinase_AS"/>
</dbReference>
<feature type="domain" description="Protein kinase" evidence="8">
    <location>
        <begin position="731"/>
        <end position="1020"/>
    </location>
</feature>
<accession>A0A5J4VQT5</accession>
<evidence type="ECO:0000313" key="10">
    <source>
        <dbReference type="Proteomes" id="UP000324800"/>
    </source>
</evidence>
<gene>
    <name evidence="9" type="ORF">EZS28_019848</name>
</gene>
<dbReference type="InterPro" id="IPR050660">
    <property type="entry name" value="NEK_Ser/Thr_kinase"/>
</dbReference>
<dbReference type="InterPro" id="IPR016024">
    <property type="entry name" value="ARM-type_fold"/>
</dbReference>
<evidence type="ECO:0000256" key="6">
    <source>
        <dbReference type="ARBA" id="ARBA00022840"/>
    </source>
</evidence>
<dbReference type="Proteomes" id="UP000324800">
    <property type="component" value="Unassembled WGS sequence"/>
</dbReference>
<dbReference type="PROSITE" id="PS50011">
    <property type="entry name" value="PROTEIN_KINASE_DOM"/>
    <property type="match status" value="1"/>
</dbReference>
<feature type="binding site" evidence="7">
    <location>
        <position position="760"/>
    </location>
    <ligand>
        <name>ATP</name>
        <dbReference type="ChEBI" id="CHEBI:30616"/>
    </ligand>
</feature>
<comment type="similarity">
    <text evidence="1">Belongs to the protein kinase superfamily. NEK Ser/Thr protein kinase family. NIMA subfamily.</text>
</comment>
<reference evidence="9 10" key="1">
    <citation type="submission" date="2019-03" db="EMBL/GenBank/DDBJ databases">
        <title>Single cell metagenomics reveals metabolic interactions within the superorganism composed of flagellate Streblomastix strix and complex community of Bacteroidetes bacteria on its surface.</title>
        <authorList>
            <person name="Treitli S.C."/>
            <person name="Kolisko M."/>
            <person name="Husnik F."/>
            <person name="Keeling P."/>
            <person name="Hampl V."/>
        </authorList>
    </citation>
    <scope>NUCLEOTIDE SEQUENCE [LARGE SCALE GENOMIC DNA]</scope>
    <source>
        <strain evidence="9">ST1C</strain>
    </source>
</reference>
<dbReference type="EMBL" id="SNRW01005668">
    <property type="protein sequence ID" value="KAA6384626.1"/>
    <property type="molecule type" value="Genomic_DNA"/>
</dbReference>
<evidence type="ECO:0000256" key="7">
    <source>
        <dbReference type="PROSITE-ProRule" id="PRU10141"/>
    </source>
</evidence>